<feature type="disulfide bond" evidence="15">
    <location>
        <begin position="289"/>
        <end position="304"/>
    </location>
</feature>
<dbReference type="InterPro" id="IPR036055">
    <property type="entry name" value="LDL_receptor-like_sf"/>
</dbReference>
<dbReference type="InterPro" id="IPR002049">
    <property type="entry name" value="LE_dom"/>
</dbReference>
<feature type="disulfide bond" evidence="15">
    <location>
        <begin position="316"/>
        <end position="334"/>
    </location>
</feature>
<dbReference type="Pfam" id="PF07679">
    <property type="entry name" value="I-set"/>
    <property type="match status" value="1"/>
</dbReference>
<dbReference type="AlphaFoldDB" id="A0A8J5JJW0"/>
<keyword evidence="4" id="KW-0272">Extracellular matrix</keyword>
<dbReference type="FunFam" id="4.10.400.10:FF:000044">
    <property type="entry name" value="Basement membrane-specific heparan sulfate proteoglycan core protein"/>
    <property type="match status" value="1"/>
</dbReference>
<evidence type="ECO:0000256" key="9">
    <source>
        <dbReference type="ARBA" id="ARBA00022989"/>
    </source>
</evidence>
<feature type="disulfide bond" evidence="15">
    <location>
        <begin position="9"/>
        <end position="27"/>
    </location>
</feature>
<keyword evidence="5" id="KW-0812">Transmembrane</keyword>
<feature type="disulfide bond" evidence="15">
    <location>
        <begin position="101"/>
        <end position="116"/>
    </location>
</feature>
<comment type="caution">
    <text evidence="18">The sequence shown here is derived from an EMBL/GenBank/DDBJ whole genome shotgun (WGS) entry which is preliminary data.</text>
</comment>
<dbReference type="Pfam" id="PF00057">
    <property type="entry name" value="Ldl_recept_a"/>
    <property type="match status" value="15"/>
</dbReference>
<feature type="disulfide bond" evidence="15">
    <location>
        <begin position="973"/>
        <end position="991"/>
    </location>
</feature>
<feature type="non-terminal residue" evidence="18">
    <location>
        <position position="1202"/>
    </location>
</feature>
<feature type="disulfide bond" evidence="15">
    <location>
        <begin position="328"/>
        <end position="343"/>
    </location>
</feature>
<feature type="disulfide bond" evidence="15">
    <location>
        <begin position="891"/>
        <end position="909"/>
    </location>
</feature>
<evidence type="ECO:0000313" key="18">
    <source>
        <dbReference type="EMBL" id="KAG7156955.1"/>
    </source>
</evidence>
<evidence type="ECO:0000256" key="5">
    <source>
        <dbReference type="ARBA" id="ARBA00022692"/>
    </source>
</evidence>
<keyword evidence="10" id="KW-0472">Membrane</keyword>
<dbReference type="InterPro" id="IPR003599">
    <property type="entry name" value="Ig_sub"/>
</dbReference>
<dbReference type="SUPFAM" id="SSF57424">
    <property type="entry name" value="LDL receptor-like module"/>
    <property type="match status" value="16"/>
</dbReference>
<evidence type="ECO:0000256" key="1">
    <source>
        <dbReference type="ARBA" id="ARBA00004167"/>
    </source>
</evidence>
<dbReference type="Pfam" id="PF00052">
    <property type="entry name" value="Laminin_B"/>
    <property type="match status" value="1"/>
</dbReference>
<keyword evidence="3" id="KW-0964">Secreted</keyword>
<dbReference type="PROSITE" id="PS50835">
    <property type="entry name" value="IG_LIKE"/>
    <property type="match status" value="2"/>
</dbReference>
<reference evidence="18" key="1">
    <citation type="journal article" date="2021" name="Sci. Adv.">
        <title>The American lobster genome reveals insights on longevity, neural, and immune adaptations.</title>
        <authorList>
            <person name="Polinski J.M."/>
            <person name="Zimin A.V."/>
            <person name="Clark K.F."/>
            <person name="Kohn A.B."/>
            <person name="Sadowski N."/>
            <person name="Timp W."/>
            <person name="Ptitsyn A."/>
            <person name="Khanna P."/>
            <person name="Romanova D.Y."/>
            <person name="Williams P."/>
            <person name="Greenwood S.J."/>
            <person name="Moroz L.L."/>
            <person name="Walt D.R."/>
            <person name="Bodnar A.G."/>
        </authorList>
    </citation>
    <scope>NUCLEOTIDE SEQUENCE</scope>
    <source>
        <strain evidence="18">GMGI-L3</strain>
    </source>
</reference>
<comment type="caution">
    <text evidence="15">Lacks conserved residue(s) required for the propagation of feature annotation.</text>
</comment>
<feature type="disulfide bond" evidence="15">
    <location>
        <begin position="62"/>
        <end position="77"/>
    </location>
</feature>
<feature type="disulfide bond" evidence="15">
    <location>
        <begin position="1178"/>
        <end position="1193"/>
    </location>
</feature>
<dbReference type="SMART" id="SM00281">
    <property type="entry name" value="LamB"/>
    <property type="match status" value="1"/>
</dbReference>
<dbReference type="PROSITE" id="PS51115">
    <property type="entry name" value="LAMININ_IVA"/>
    <property type="match status" value="1"/>
</dbReference>
<evidence type="ECO:0000256" key="12">
    <source>
        <dbReference type="ARBA" id="ARBA00023170"/>
    </source>
</evidence>
<dbReference type="Gene3D" id="4.10.400.10">
    <property type="entry name" value="Low-density Lipoprotein Receptor"/>
    <property type="match status" value="16"/>
</dbReference>
<feature type="disulfide bond" evidence="15">
    <location>
        <begin position="21"/>
        <end position="36"/>
    </location>
</feature>
<dbReference type="InterPro" id="IPR002172">
    <property type="entry name" value="LDrepeatLR_classA_rpt"/>
</dbReference>
<feature type="disulfide bond" evidence="15">
    <location>
        <begin position="277"/>
        <end position="295"/>
    </location>
</feature>
<feature type="disulfide bond" evidence="15">
    <location>
        <begin position="43"/>
        <end position="55"/>
    </location>
</feature>
<dbReference type="Proteomes" id="UP000747542">
    <property type="component" value="Unassembled WGS sequence"/>
</dbReference>
<dbReference type="Gene3D" id="2.60.40.10">
    <property type="entry name" value="Immunoglobulins"/>
    <property type="match status" value="2"/>
</dbReference>
<feature type="domain" description="Laminin IV type A" evidence="17">
    <location>
        <begin position="532"/>
        <end position="730"/>
    </location>
</feature>
<evidence type="ECO:0000256" key="13">
    <source>
        <dbReference type="ARBA" id="ARBA00023180"/>
    </source>
</evidence>
<keyword evidence="6" id="KW-0732">Signal</keyword>
<keyword evidence="14" id="KW-0424">Laminin EGF-like domain</keyword>
<feature type="disulfide bond" evidence="15">
    <location>
        <begin position="270"/>
        <end position="282"/>
    </location>
</feature>
<keyword evidence="13" id="KW-0325">Glycoprotein</keyword>
<keyword evidence="8" id="KW-0084">Basement membrane</keyword>
<protein>
    <submittedName>
        <fullName evidence="18">Basement membrane-specific heparan sulfate proteoglycan core protein-like 4</fullName>
    </submittedName>
</protein>
<feature type="disulfide bond" evidence="15">
    <location>
        <begin position="946"/>
        <end position="961"/>
    </location>
</feature>
<feature type="disulfide bond" evidence="15">
    <location>
        <begin position="903"/>
        <end position="918"/>
    </location>
</feature>
<keyword evidence="7" id="KW-0677">Repeat</keyword>
<dbReference type="InterPro" id="IPR051221">
    <property type="entry name" value="LDLR-related"/>
</dbReference>
<evidence type="ECO:0000313" key="19">
    <source>
        <dbReference type="Proteomes" id="UP000747542"/>
    </source>
</evidence>
<feature type="domain" description="Ig-like" evidence="16">
    <location>
        <begin position="169"/>
        <end position="255"/>
    </location>
</feature>
<evidence type="ECO:0000256" key="11">
    <source>
        <dbReference type="ARBA" id="ARBA00023157"/>
    </source>
</evidence>
<gene>
    <name evidence="18" type="primary">Hspg2-L4</name>
    <name evidence="18" type="ORF">Hamer_G015887</name>
</gene>
<feature type="disulfide bond" evidence="15">
    <location>
        <begin position="1166"/>
        <end position="1184"/>
    </location>
</feature>
<feature type="disulfide bond" evidence="15">
    <location>
        <begin position="1010"/>
        <end position="1028"/>
    </location>
</feature>
<dbReference type="GO" id="GO:0042562">
    <property type="term" value="F:hormone binding"/>
    <property type="evidence" value="ECO:0007669"/>
    <property type="project" value="TreeGrafter"/>
</dbReference>
<evidence type="ECO:0000256" key="8">
    <source>
        <dbReference type="ARBA" id="ARBA00022869"/>
    </source>
</evidence>
<proteinExistence type="predicted"/>
<dbReference type="FunFam" id="4.10.400.10:FF:000034">
    <property type="entry name" value="Low-density lipoprotein receptor-related protein 2"/>
    <property type="match status" value="1"/>
</dbReference>
<dbReference type="InterPro" id="IPR013098">
    <property type="entry name" value="Ig_I-set"/>
</dbReference>
<keyword evidence="12" id="KW-0675">Receptor</keyword>
<dbReference type="SUPFAM" id="SSF48726">
    <property type="entry name" value="Immunoglobulin"/>
    <property type="match status" value="2"/>
</dbReference>
<dbReference type="CDD" id="cd00055">
    <property type="entry name" value="EGF_Lam"/>
    <property type="match status" value="1"/>
</dbReference>
<dbReference type="PROSITE" id="PS01209">
    <property type="entry name" value="LDLRA_1"/>
    <property type="match status" value="8"/>
</dbReference>
<feature type="disulfide bond" evidence="15">
    <location>
        <begin position="1127"/>
        <end position="1145"/>
    </location>
</feature>
<keyword evidence="19" id="KW-1185">Reference proteome</keyword>
<dbReference type="GO" id="GO:0005604">
    <property type="term" value="C:basement membrane"/>
    <property type="evidence" value="ECO:0007669"/>
    <property type="project" value="UniProtKB-SubCell"/>
</dbReference>
<feature type="disulfide bond" evidence="15">
    <location>
        <begin position="1120"/>
        <end position="1132"/>
    </location>
</feature>
<evidence type="ECO:0000256" key="4">
    <source>
        <dbReference type="ARBA" id="ARBA00022530"/>
    </source>
</evidence>
<feature type="domain" description="Ig-like" evidence="16">
    <location>
        <begin position="390"/>
        <end position="466"/>
    </location>
</feature>
<dbReference type="SMART" id="SM00409">
    <property type="entry name" value="IG"/>
    <property type="match status" value="2"/>
</dbReference>
<feature type="disulfide bond" evidence="15">
    <location>
        <begin position="865"/>
        <end position="880"/>
    </location>
</feature>
<evidence type="ECO:0000256" key="3">
    <source>
        <dbReference type="ARBA" id="ARBA00022525"/>
    </source>
</evidence>
<feature type="disulfide bond" evidence="15">
    <location>
        <begin position="372"/>
        <end position="387"/>
    </location>
</feature>
<dbReference type="PROSITE" id="PS01248">
    <property type="entry name" value="EGF_LAM_1"/>
    <property type="match status" value="1"/>
</dbReference>
<evidence type="ECO:0000256" key="2">
    <source>
        <dbReference type="ARBA" id="ARBA00004302"/>
    </source>
</evidence>
<evidence type="ECO:0000259" key="17">
    <source>
        <dbReference type="PROSITE" id="PS51115"/>
    </source>
</evidence>
<evidence type="ECO:0000256" key="15">
    <source>
        <dbReference type="PROSITE-ProRule" id="PRU00124"/>
    </source>
</evidence>
<dbReference type="InterPro" id="IPR000034">
    <property type="entry name" value="Laminin_IV"/>
</dbReference>
<sequence>GCTSNEFHCLSGECVSSGVKCDGHGDCYDGSDEHECDGSARNCSTSEFRCNDGSCVPETVRCNRIKDCIDGSDEHDCPGRECQSYEFKCLDGQCISLNVHCDGRVDCRDGSDEAGCNEETTTQRSDFENYNSFWCSDGVRIDSSLVCNGNKDCSDGSDEAECNYGTDYLSLKTYPDNQNIQQSREVVFQCRDEGTIRAPVRWVREGNRPWPPGTTDNRGRLTMPNIQVEHTGTYYCEAQDVPPSTPGIRKSVFLQVTPYVVVTPSPTPACGIKEATCMNGQCVDKDKVCDGVFDCSDASDEMRCNPLGCEPNEFQCDNKRCVLKTWLCDSDDDCGDGSDERDCNTTSSDSHCRYNEFACHDRNQCVLKSFNCDGEVDCQDGTDELGCGKPTILRPPPRNKMVQVYETFTLTCLAIGTPVPIVVWRLNWGHVPDRCEMTSDNGEGTLVCPRAQATDQGAYSCEALNSMGSVFAQPDCIVQVKGGSPVCQPPQFNAAAVTSQDCLTCFCFGATDQCHSADRFITQLPPPSSDSFSLDSVNLDALNGNYVIRTDVYSIPPRYVKPQSANAVQLSVDRTKLNVPTDLLVFFSLPDSHKGQQLSAFGGYLRYKIQYFITRSGKTISGPDVIMMGNGLTLMHIHDGKFLPEIINQVDVKFQSGQWFKTVVFDGQAVQPHEPASREEIMMVLENMELLLIRALYSDGSYVNATLSDVQLDTAVIPGSEQGRAVLVEECNCPQGYMGLSCQDCAPNYRRVQVGPWLGECVQDIECGPQEYGDPVKGIPCQPCPCPLSTPTNQFSTSCYLDTDSRVTCNCRQGYQGRRCEVCASGYEGQPNVPGDSCRPAPPSCEWYEFICGDMSRCIHKDKRCDRIHDCPDGSDEDYCEPVTCMTTFTCSDGSVHPWSRRCDGIKDCKDYEDERNCDDKLPCDHIHQWTCADPTRKCIDRRRHCDGFYDCPDNSDERYCNCTCDESFNFRCNDGACLDSSVRCDLKYDCSDGSDELSCYCDLNTQFTCGDGTCIDRNRICDGYIDCRDASDETLECHPVCDPINMHQCGDGTCVDIRRVCDGQFDCRDYSDEPSSCSPVCNLQYEFTCGNNDCIDAKLVCNGYNDCRDGTDEYYCSQCNNGEFQCDDGSCISRQQLCDGTPDCRDQSDESERGGCCVPPYFFQCFDGSCIDVRQVCNRYPDCRDGSDEYDCCKFMIFSMQ</sequence>
<dbReference type="GO" id="GO:0043235">
    <property type="term" value="C:receptor complex"/>
    <property type="evidence" value="ECO:0007669"/>
    <property type="project" value="TreeGrafter"/>
</dbReference>
<organism evidence="18 19">
    <name type="scientific">Homarus americanus</name>
    <name type="common">American lobster</name>
    <dbReference type="NCBI Taxonomy" id="6706"/>
    <lineage>
        <taxon>Eukaryota</taxon>
        <taxon>Metazoa</taxon>
        <taxon>Ecdysozoa</taxon>
        <taxon>Arthropoda</taxon>
        <taxon>Crustacea</taxon>
        <taxon>Multicrustacea</taxon>
        <taxon>Malacostraca</taxon>
        <taxon>Eumalacostraca</taxon>
        <taxon>Eucarida</taxon>
        <taxon>Decapoda</taxon>
        <taxon>Pleocyemata</taxon>
        <taxon>Astacidea</taxon>
        <taxon>Nephropoidea</taxon>
        <taxon>Nephropidae</taxon>
        <taxon>Homarus</taxon>
    </lineage>
</organism>
<evidence type="ECO:0000259" key="16">
    <source>
        <dbReference type="PROSITE" id="PS50835"/>
    </source>
</evidence>
<dbReference type="PRINTS" id="PR00261">
    <property type="entry name" value="LDLRECEPTOR"/>
</dbReference>
<keyword evidence="9" id="KW-1133">Transmembrane helix</keyword>
<dbReference type="FunFam" id="2.10.25.10:FF:000033">
    <property type="entry name" value="Laminin subunit alpha 2"/>
    <property type="match status" value="1"/>
</dbReference>
<feature type="disulfide bond" evidence="15">
    <location>
        <begin position="147"/>
        <end position="162"/>
    </location>
</feature>
<feature type="disulfide bond" evidence="15">
    <location>
        <begin position="1050"/>
        <end position="1068"/>
    </location>
</feature>
<feature type="disulfide bond" evidence="15">
    <location>
        <begin position="2"/>
        <end position="14"/>
    </location>
</feature>
<dbReference type="SMART" id="SM00180">
    <property type="entry name" value="EGF_Lam"/>
    <property type="match status" value="1"/>
</dbReference>
<dbReference type="InterPro" id="IPR036179">
    <property type="entry name" value="Ig-like_dom_sf"/>
</dbReference>
<dbReference type="PANTHER" id="PTHR22722">
    <property type="entry name" value="LOW-DENSITY LIPOPROTEIN RECEPTOR-RELATED PROTEIN 2-RELATED"/>
    <property type="match status" value="1"/>
</dbReference>
<dbReference type="SMART" id="SM00408">
    <property type="entry name" value="IGc2"/>
    <property type="match status" value="2"/>
</dbReference>
<dbReference type="PANTHER" id="PTHR22722:SF14">
    <property type="entry name" value="MEGALIN, ISOFORM A"/>
    <property type="match status" value="1"/>
</dbReference>
<evidence type="ECO:0000256" key="7">
    <source>
        <dbReference type="ARBA" id="ARBA00022737"/>
    </source>
</evidence>
<name>A0A8J5JJW0_HOMAM</name>
<evidence type="ECO:0000256" key="6">
    <source>
        <dbReference type="ARBA" id="ARBA00022729"/>
    </source>
</evidence>
<dbReference type="PROSITE" id="PS50068">
    <property type="entry name" value="LDLRA_2"/>
    <property type="match status" value="16"/>
</dbReference>
<evidence type="ECO:0000256" key="10">
    <source>
        <dbReference type="ARBA" id="ARBA00023136"/>
    </source>
</evidence>
<dbReference type="SUPFAM" id="SSF57196">
    <property type="entry name" value="EGF/Laminin"/>
    <property type="match status" value="1"/>
</dbReference>
<keyword evidence="11 15" id="KW-1015">Disulfide bond</keyword>
<accession>A0A8J5JJW0</accession>
<dbReference type="InterPro" id="IPR007110">
    <property type="entry name" value="Ig-like_dom"/>
</dbReference>
<dbReference type="CDD" id="cd00112">
    <property type="entry name" value="LDLa"/>
    <property type="match status" value="15"/>
</dbReference>
<evidence type="ECO:0000256" key="14">
    <source>
        <dbReference type="ARBA" id="ARBA00023292"/>
    </source>
</evidence>
<feature type="disulfide bond" evidence="15">
    <location>
        <begin position="135"/>
        <end position="153"/>
    </location>
</feature>
<feature type="disulfide bond" evidence="15">
    <location>
        <begin position="82"/>
        <end position="94"/>
    </location>
</feature>
<feature type="disulfide bond" evidence="15">
    <location>
        <begin position="309"/>
        <end position="321"/>
    </location>
</feature>
<dbReference type="InterPro" id="IPR003598">
    <property type="entry name" value="Ig_sub2"/>
</dbReference>
<dbReference type="EMBL" id="JAHLQT010038275">
    <property type="protein sequence ID" value="KAG7156955.1"/>
    <property type="molecule type" value="Genomic_DNA"/>
</dbReference>
<feature type="disulfide bond" evidence="15">
    <location>
        <begin position="50"/>
        <end position="68"/>
    </location>
</feature>
<dbReference type="InterPro" id="IPR023415">
    <property type="entry name" value="LDLR_class-A_CS"/>
</dbReference>
<feature type="disulfide bond" evidence="15">
    <location>
        <begin position="985"/>
        <end position="1000"/>
    </location>
</feature>
<feature type="disulfide bond" evidence="15">
    <location>
        <begin position="89"/>
        <end position="107"/>
    </location>
</feature>
<feature type="disulfide bond" evidence="15">
    <location>
        <begin position="1090"/>
        <end position="1108"/>
    </location>
</feature>
<feature type="disulfide bond" evidence="15">
    <location>
        <begin position="1102"/>
        <end position="1117"/>
    </location>
</feature>
<dbReference type="GO" id="GO:0016324">
    <property type="term" value="C:apical plasma membrane"/>
    <property type="evidence" value="ECO:0007669"/>
    <property type="project" value="TreeGrafter"/>
</dbReference>
<dbReference type="FunFam" id="4.10.400.10:FF:000113">
    <property type="entry name" value="Low-density lipoprotein receptor-related protein 8"/>
    <property type="match status" value="1"/>
</dbReference>
<comment type="subcellular location">
    <subcellularLocation>
        <location evidence="1">Membrane</location>
        <topology evidence="1">Single-pass membrane protein</topology>
    </subcellularLocation>
    <subcellularLocation>
        <location evidence="2">Secreted</location>
        <location evidence="2">Extracellular space</location>
        <location evidence="2">Extracellular matrix</location>
        <location evidence="2">Basement membrane</location>
    </subcellularLocation>
</comment>
<dbReference type="InterPro" id="IPR013783">
    <property type="entry name" value="Ig-like_fold"/>
</dbReference>
<dbReference type="GO" id="GO:0030154">
    <property type="term" value="P:cell differentiation"/>
    <property type="evidence" value="ECO:0007669"/>
    <property type="project" value="UniProtKB-ARBA"/>
</dbReference>
<dbReference type="GO" id="GO:0006898">
    <property type="term" value="P:receptor-mediated endocytosis"/>
    <property type="evidence" value="ECO:0007669"/>
    <property type="project" value="TreeGrafter"/>
</dbReference>
<dbReference type="SMART" id="SM00192">
    <property type="entry name" value="LDLa"/>
    <property type="match status" value="16"/>
</dbReference>